<sequence length="290" mass="31219">MGKEGDLWDDSALINAFDAAISKYKEHSKGEHNRLRTVPPEAEIMHSKKGHETSTEGGKAVSSTEENVSANVNGTHEARSLLEQDASKDSSYYHGAEDYNKLLNSYYELEENRQKILEQLHQYGGWNYPYSGEGFGVQWGSCSTSQEHAIPASLDSHPNVVCSCCPYVYQCLAAPCTSCPGCSLGATCVGKTCAGASIAMVPGSERSCPLKDGNIVQAAMGAAEKALSSVKPQISGDSNINEDKEKTDGETAQSTSSETDLAVVLNAWYSAGFYTGKYLTEQSIAKKRQS</sequence>
<dbReference type="CDD" id="cd22851">
    <property type="entry name" value="SMN_N"/>
    <property type="match status" value="1"/>
</dbReference>
<dbReference type="Pfam" id="PF20636">
    <property type="entry name" value="SMN_G2-BD"/>
    <property type="match status" value="1"/>
</dbReference>
<proteinExistence type="predicted"/>
<gene>
    <name evidence="3" type="ORF">RGQ29_007136</name>
</gene>
<feature type="domain" description="Survival Motor Neuron Gemin2-binding" evidence="2">
    <location>
        <begin position="1"/>
        <end position="27"/>
    </location>
</feature>
<reference evidence="3 4" key="1">
    <citation type="journal article" date="2023" name="G3 (Bethesda)">
        <title>A haplotype-resolved chromosome-scale genome for Quercus rubra L. provides insights into the genetics of adaptive traits for red oak species.</title>
        <authorList>
            <person name="Kapoor B."/>
            <person name="Jenkins J."/>
            <person name="Schmutz J."/>
            <person name="Zhebentyayeva T."/>
            <person name="Kuelheim C."/>
            <person name="Coggeshall M."/>
            <person name="Heim C."/>
            <person name="Lasky J.R."/>
            <person name="Leites L."/>
            <person name="Islam-Faridi N."/>
            <person name="Romero-Severson J."/>
            <person name="DeLeo V.L."/>
            <person name="Lucas S.M."/>
            <person name="Lazic D."/>
            <person name="Gailing O."/>
            <person name="Carlson J."/>
            <person name="Staton M."/>
        </authorList>
    </citation>
    <scope>NUCLEOTIDE SEQUENCE [LARGE SCALE GENOMIC DNA]</scope>
    <source>
        <strain evidence="3">Pseudo-F2</strain>
    </source>
</reference>
<feature type="compositionally biased region" description="Polar residues" evidence="1">
    <location>
        <begin position="61"/>
        <end position="74"/>
    </location>
</feature>
<evidence type="ECO:0000256" key="1">
    <source>
        <dbReference type="SAM" id="MobiDB-lite"/>
    </source>
</evidence>
<dbReference type="InterPro" id="IPR040424">
    <property type="entry name" value="Smn1"/>
</dbReference>
<comment type="caution">
    <text evidence="3">The sequence shown here is derived from an EMBL/GenBank/DDBJ whole genome shotgun (WGS) entry which is preliminary data.</text>
</comment>
<organism evidence="3 4">
    <name type="scientific">Quercus rubra</name>
    <name type="common">Northern red oak</name>
    <name type="synonym">Quercus borealis</name>
    <dbReference type="NCBI Taxonomy" id="3512"/>
    <lineage>
        <taxon>Eukaryota</taxon>
        <taxon>Viridiplantae</taxon>
        <taxon>Streptophyta</taxon>
        <taxon>Embryophyta</taxon>
        <taxon>Tracheophyta</taxon>
        <taxon>Spermatophyta</taxon>
        <taxon>Magnoliopsida</taxon>
        <taxon>eudicotyledons</taxon>
        <taxon>Gunneridae</taxon>
        <taxon>Pentapetalae</taxon>
        <taxon>rosids</taxon>
        <taxon>fabids</taxon>
        <taxon>Fagales</taxon>
        <taxon>Fagaceae</taxon>
        <taxon>Quercus</taxon>
    </lineage>
</organism>
<evidence type="ECO:0000313" key="3">
    <source>
        <dbReference type="EMBL" id="KAK4557257.1"/>
    </source>
</evidence>
<feature type="region of interest" description="Disordered" evidence="1">
    <location>
        <begin position="230"/>
        <end position="257"/>
    </location>
</feature>
<dbReference type="PANTHER" id="PTHR39267">
    <property type="entry name" value="SURVIVAL MOTOR NEURON-LIKE PROTEIN 1"/>
    <property type="match status" value="1"/>
</dbReference>
<feature type="compositionally biased region" description="Polar residues" evidence="1">
    <location>
        <begin position="230"/>
        <end position="239"/>
    </location>
</feature>
<dbReference type="Proteomes" id="UP001324115">
    <property type="component" value="Unassembled WGS sequence"/>
</dbReference>
<feature type="compositionally biased region" description="Basic and acidic residues" evidence="1">
    <location>
        <begin position="43"/>
        <end position="54"/>
    </location>
</feature>
<dbReference type="EMBL" id="JAXUIC010000012">
    <property type="protein sequence ID" value="KAK4557257.1"/>
    <property type="molecule type" value="Genomic_DNA"/>
</dbReference>
<protein>
    <recommendedName>
        <fullName evidence="2">Survival Motor Neuron Gemin2-binding domain-containing protein</fullName>
    </recommendedName>
</protein>
<feature type="region of interest" description="Disordered" evidence="1">
    <location>
        <begin position="42"/>
        <end position="78"/>
    </location>
</feature>
<dbReference type="InterPro" id="IPR049481">
    <property type="entry name" value="SMN_G2-BD"/>
</dbReference>
<dbReference type="AlphaFoldDB" id="A0AAN7DWI9"/>
<evidence type="ECO:0000259" key="2">
    <source>
        <dbReference type="Pfam" id="PF20636"/>
    </source>
</evidence>
<name>A0AAN7DWI9_QUERU</name>
<evidence type="ECO:0000313" key="4">
    <source>
        <dbReference type="Proteomes" id="UP001324115"/>
    </source>
</evidence>
<dbReference type="PANTHER" id="PTHR39267:SF1">
    <property type="entry name" value="SURVIVAL MOTOR NEURON PROTEIN"/>
    <property type="match status" value="1"/>
</dbReference>
<accession>A0AAN7DWI9</accession>
<keyword evidence="4" id="KW-1185">Reference proteome</keyword>